<evidence type="ECO:0000313" key="4">
    <source>
        <dbReference type="EMBL" id="MBX8643997.1"/>
    </source>
</evidence>
<feature type="domain" description="Ketoreductase" evidence="2">
    <location>
        <begin position="4"/>
        <end position="182"/>
    </location>
</feature>
<comment type="caution">
    <text evidence="4">The sequence shown here is derived from an EMBL/GenBank/DDBJ whole genome shotgun (WGS) entry which is preliminary data.</text>
</comment>
<dbReference type="PANTHER" id="PTHR42879">
    <property type="entry name" value="3-OXOACYL-(ACYL-CARRIER-PROTEIN) REDUCTASE"/>
    <property type="match status" value="1"/>
</dbReference>
<dbReference type="Pfam" id="PF13561">
    <property type="entry name" value="adh_short_C2"/>
    <property type="match status" value="1"/>
</dbReference>
<dbReference type="InterPro" id="IPR002347">
    <property type="entry name" value="SDR_fam"/>
</dbReference>
<evidence type="ECO:0000313" key="3">
    <source>
        <dbReference type="EMBL" id="MBX8631459.1"/>
    </source>
</evidence>
<dbReference type="InterPro" id="IPR057326">
    <property type="entry name" value="KR_dom"/>
</dbReference>
<reference evidence="4" key="1">
    <citation type="submission" date="2021-05" db="EMBL/GenBank/DDBJ databases">
        <title>Genomic insights into ecological role and evolution of a novel Thermoplasmata order Candidatus Sysuiplasmatales.</title>
        <authorList>
            <person name="Yuan Y."/>
        </authorList>
    </citation>
    <scope>NUCLEOTIDE SEQUENCE</scope>
    <source>
        <strain evidence="4">TUT19-bin139</strain>
        <strain evidence="3">YP2-bin.285</strain>
    </source>
</reference>
<dbReference type="InterPro" id="IPR036291">
    <property type="entry name" value="NAD(P)-bd_dom_sf"/>
</dbReference>
<dbReference type="EMBL" id="JAGVSJ010000004">
    <property type="protein sequence ID" value="MBX8631459.1"/>
    <property type="molecule type" value="Genomic_DNA"/>
</dbReference>
<dbReference type="FunFam" id="3.40.50.720:FF:000084">
    <property type="entry name" value="Short-chain dehydrogenase reductase"/>
    <property type="match status" value="1"/>
</dbReference>
<evidence type="ECO:0000313" key="5">
    <source>
        <dbReference type="Proteomes" id="UP000750197"/>
    </source>
</evidence>
<dbReference type="SUPFAM" id="SSF51735">
    <property type="entry name" value="NAD(P)-binding Rossmann-fold domains"/>
    <property type="match status" value="1"/>
</dbReference>
<protein>
    <submittedName>
        <fullName evidence="4">SDR family oxidoreductase</fullName>
    </submittedName>
</protein>
<dbReference type="InterPro" id="IPR050259">
    <property type="entry name" value="SDR"/>
</dbReference>
<dbReference type="CDD" id="cd05233">
    <property type="entry name" value="SDR_c"/>
    <property type="match status" value="1"/>
</dbReference>
<evidence type="ECO:0000256" key="1">
    <source>
        <dbReference type="ARBA" id="ARBA00006484"/>
    </source>
</evidence>
<organism evidence="4 5">
    <name type="scientific">Candidatus Sysuiplasma superficiale</name>
    <dbReference type="NCBI Taxonomy" id="2823368"/>
    <lineage>
        <taxon>Archaea</taxon>
        <taxon>Methanobacteriati</taxon>
        <taxon>Thermoplasmatota</taxon>
        <taxon>Thermoplasmata</taxon>
        <taxon>Candidatus Sysuiplasmatales</taxon>
        <taxon>Candidatus Sysuiplasmataceae</taxon>
        <taxon>Candidatus Sysuiplasma</taxon>
    </lineage>
</organism>
<gene>
    <name evidence="3" type="ORF">J9259_02915</name>
    <name evidence="4" type="ORF">KIY12_04650</name>
</gene>
<name>A0A8J7YTU2_9ARCH</name>
<dbReference type="EMBL" id="JAHEAC010000032">
    <property type="protein sequence ID" value="MBX8643997.1"/>
    <property type="molecule type" value="Genomic_DNA"/>
</dbReference>
<proteinExistence type="inferred from homology"/>
<dbReference type="Gene3D" id="3.40.50.720">
    <property type="entry name" value="NAD(P)-binding Rossmann-like Domain"/>
    <property type="match status" value="1"/>
</dbReference>
<evidence type="ECO:0000259" key="2">
    <source>
        <dbReference type="SMART" id="SM00822"/>
    </source>
</evidence>
<dbReference type="PRINTS" id="PR00080">
    <property type="entry name" value="SDRFAMILY"/>
</dbReference>
<dbReference type="Proteomes" id="UP000716004">
    <property type="component" value="Unassembled WGS sequence"/>
</dbReference>
<accession>A0A8J7YTU2</accession>
<dbReference type="AlphaFoldDB" id="A0A8J7YTU2"/>
<dbReference type="SMART" id="SM00822">
    <property type="entry name" value="PKS_KR"/>
    <property type="match status" value="1"/>
</dbReference>
<dbReference type="PRINTS" id="PR00081">
    <property type="entry name" value="GDHRDH"/>
</dbReference>
<dbReference type="Proteomes" id="UP000750197">
    <property type="component" value="Unassembled WGS sequence"/>
</dbReference>
<sequence length="276" mass="29346">MKHRTVVVTGASKGIGRASSLKLASDGYDLVVTDILDLSGTVADIRKTGVTVNGVRGDISNPATIEKIGKKIDETDSKVIGLVNSAFSMASKPFLRLNDDDWDHTFNVSFFATVKLCRKVIPMMLKVGGGSIVNISSVHALAAGDVNSAAYDAAKAAMNALTRSLAMEFGPENIRVNSILPGLVTSERIIEWKREDPLGFSASESTHALRRAGTPEEIAEAVSFLISERSSFITGSSMLVDGGQMASINETAALNIVRNSALLGGRNARNHSGKRR</sequence>
<comment type="similarity">
    <text evidence="1">Belongs to the short-chain dehydrogenases/reductases (SDR) family.</text>
</comment>